<dbReference type="AlphaFoldDB" id="A0A2P5FX77"/>
<evidence type="ECO:0000256" key="4">
    <source>
        <dbReference type="SAM" id="MobiDB-lite"/>
    </source>
</evidence>
<dbReference type="Gene3D" id="1.20.120.290">
    <property type="entry name" value="Oxygen-evolving enhancer protein 3 (PsbQ), four-helix up-down bundle"/>
    <property type="match status" value="1"/>
</dbReference>
<dbReference type="GO" id="GO:0005509">
    <property type="term" value="F:calcium ion binding"/>
    <property type="evidence" value="ECO:0007669"/>
    <property type="project" value="InterPro"/>
</dbReference>
<evidence type="ECO:0000256" key="1">
    <source>
        <dbReference type="ARBA" id="ARBA00004370"/>
    </source>
</evidence>
<sequence length="121" mass="12977">MAHAMASMAGLHGSSQAVLESSLQLSGSTRLNMISNTRVPTNRTGFTVKAQQGSAELEASSRRAMLGLVAAGFARTLNSDEPRDLQPPLKDRFFLQPLTPAQAAQRAKESTKDIPNVKDIL</sequence>
<keyword evidence="2" id="KW-0793">Thylakoid</keyword>
<reference evidence="6" key="1">
    <citation type="submission" date="2016-06" db="EMBL/GenBank/DDBJ databases">
        <title>Parallel loss of symbiosis genes in relatives of nitrogen-fixing non-legume Parasponia.</title>
        <authorList>
            <person name="Van Velzen R."/>
            <person name="Holmer R."/>
            <person name="Bu F."/>
            <person name="Rutten L."/>
            <person name="Van Zeijl A."/>
            <person name="Liu W."/>
            <person name="Santuari L."/>
            <person name="Cao Q."/>
            <person name="Sharma T."/>
            <person name="Shen D."/>
            <person name="Roswanjaya Y."/>
            <person name="Wardhani T."/>
            <person name="Kalhor M.S."/>
            <person name="Jansen J."/>
            <person name="Van den Hoogen J."/>
            <person name="Gungor B."/>
            <person name="Hartog M."/>
            <person name="Hontelez J."/>
            <person name="Verver J."/>
            <person name="Yang W.-C."/>
            <person name="Schijlen E."/>
            <person name="Repin R."/>
            <person name="Schilthuizen M."/>
            <person name="Schranz E."/>
            <person name="Heidstra R."/>
            <person name="Miyata K."/>
            <person name="Fedorova E."/>
            <person name="Kohlen W."/>
            <person name="Bisseling T."/>
            <person name="Smit S."/>
            <person name="Geurts R."/>
        </authorList>
    </citation>
    <scope>NUCLEOTIDE SEQUENCE [LARGE SCALE GENOMIC DNA]</scope>
    <source>
        <strain evidence="6">cv. RG33-2</strain>
    </source>
</reference>
<evidence type="ECO:0000313" key="5">
    <source>
        <dbReference type="EMBL" id="POO02384.1"/>
    </source>
</evidence>
<protein>
    <submittedName>
        <fullName evidence="5">Oxygen-evolving enhancer protein</fullName>
    </submittedName>
</protein>
<feature type="region of interest" description="Disordered" evidence="4">
    <location>
        <begin position="101"/>
        <end position="121"/>
    </location>
</feature>
<comment type="subcellular location">
    <subcellularLocation>
        <location evidence="1">Membrane</location>
    </subcellularLocation>
</comment>
<dbReference type="EMBL" id="JXTC01000004">
    <property type="protein sequence ID" value="POO02384.1"/>
    <property type="molecule type" value="Genomic_DNA"/>
</dbReference>
<keyword evidence="6" id="KW-1185">Reference proteome</keyword>
<accession>A0A2P5FX77</accession>
<evidence type="ECO:0000313" key="6">
    <source>
        <dbReference type="Proteomes" id="UP000237000"/>
    </source>
</evidence>
<keyword evidence="3" id="KW-0472">Membrane</keyword>
<feature type="compositionally biased region" description="Basic and acidic residues" evidence="4">
    <location>
        <begin position="106"/>
        <end position="121"/>
    </location>
</feature>
<dbReference type="InterPro" id="IPR023222">
    <property type="entry name" value="PsbQ-like_dom_sf"/>
</dbReference>
<dbReference type="InParanoid" id="A0A2P5FX77"/>
<evidence type="ECO:0000256" key="2">
    <source>
        <dbReference type="ARBA" id="ARBA00023078"/>
    </source>
</evidence>
<dbReference type="Proteomes" id="UP000237000">
    <property type="component" value="Unassembled WGS sequence"/>
</dbReference>
<organism evidence="5 6">
    <name type="scientific">Trema orientale</name>
    <name type="common">Charcoal tree</name>
    <name type="synonym">Celtis orientalis</name>
    <dbReference type="NCBI Taxonomy" id="63057"/>
    <lineage>
        <taxon>Eukaryota</taxon>
        <taxon>Viridiplantae</taxon>
        <taxon>Streptophyta</taxon>
        <taxon>Embryophyta</taxon>
        <taxon>Tracheophyta</taxon>
        <taxon>Spermatophyta</taxon>
        <taxon>Magnoliopsida</taxon>
        <taxon>eudicotyledons</taxon>
        <taxon>Gunneridae</taxon>
        <taxon>Pentapetalae</taxon>
        <taxon>rosids</taxon>
        <taxon>fabids</taxon>
        <taxon>Rosales</taxon>
        <taxon>Cannabaceae</taxon>
        <taxon>Trema</taxon>
    </lineage>
</organism>
<dbReference type="GO" id="GO:0009654">
    <property type="term" value="C:photosystem II oxygen evolving complex"/>
    <property type="evidence" value="ECO:0007669"/>
    <property type="project" value="InterPro"/>
</dbReference>
<comment type="caution">
    <text evidence="5">The sequence shown here is derived from an EMBL/GenBank/DDBJ whole genome shotgun (WGS) entry which is preliminary data.</text>
</comment>
<gene>
    <name evidence="5" type="ORF">TorRG33x02_013680</name>
</gene>
<proteinExistence type="predicted"/>
<dbReference type="OrthoDB" id="497707at2759"/>
<dbReference type="InterPro" id="IPR008797">
    <property type="entry name" value="PSII_PsbQ"/>
</dbReference>
<dbReference type="GO" id="GO:0015979">
    <property type="term" value="P:photosynthesis"/>
    <property type="evidence" value="ECO:0007669"/>
    <property type="project" value="InterPro"/>
</dbReference>
<name>A0A2P5FX77_TREOI</name>
<dbReference type="Pfam" id="PF05757">
    <property type="entry name" value="PsbQ"/>
    <property type="match status" value="1"/>
</dbReference>
<evidence type="ECO:0000256" key="3">
    <source>
        <dbReference type="ARBA" id="ARBA00023136"/>
    </source>
</evidence>
<dbReference type="GO" id="GO:0019898">
    <property type="term" value="C:extrinsic component of membrane"/>
    <property type="evidence" value="ECO:0007669"/>
    <property type="project" value="InterPro"/>
</dbReference>
<dbReference type="STRING" id="63057.A0A2P5FX77"/>